<dbReference type="Pfam" id="PF00589">
    <property type="entry name" value="Phage_integrase"/>
    <property type="match status" value="1"/>
</dbReference>
<reference evidence="4" key="1">
    <citation type="journal article" date="2023" name="Mar. Drugs">
        <title>Gemmata algarum, a Novel Planctomycete Isolated from an Algal Mat, Displays Antimicrobial Activity.</title>
        <authorList>
            <person name="Kumar G."/>
            <person name="Kallscheuer N."/>
            <person name="Kashif M."/>
            <person name="Ahamad S."/>
            <person name="Jagadeeshwari U."/>
            <person name="Pannikurungottu S."/>
            <person name="Haufschild T."/>
            <person name="Kabuu M."/>
            <person name="Sasikala C."/>
            <person name="Jogler C."/>
            <person name="Ramana C."/>
        </authorList>
    </citation>
    <scope>NUCLEOTIDE SEQUENCE [LARGE SCALE GENOMIC DNA]</scope>
    <source>
        <strain evidence="4">JC673</strain>
    </source>
</reference>
<dbReference type="SUPFAM" id="SSF56349">
    <property type="entry name" value="DNA breaking-rejoining enzymes"/>
    <property type="match status" value="1"/>
</dbReference>
<dbReference type="CDD" id="cd00796">
    <property type="entry name" value="INT_Rci_Hp1_C"/>
    <property type="match status" value="1"/>
</dbReference>
<protein>
    <submittedName>
        <fullName evidence="3">Site-specific integrase</fullName>
    </submittedName>
</protein>
<proteinExistence type="predicted"/>
<dbReference type="EMBL" id="JAXBLV010000013">
    <property type="protein sequence ID" value="MDY3558107.1"/>
    <property type="molecule type" value="Genomic_DNA"/>
</dbReference>
<gene>
    <name evidence="3" type="ORF">R5W23_000828</name>
</gene>
<dbReference type="PROSITE" id="PS51898">
    <property type="entry name" value="TYR_RECOMBINASE"/>
    <property type="match status" value="1"/>
</dbReference>
<dbReference type="Gene3D" id="1.10.443.10">
    <property type="entry name" value="Intergrase catalytic core"/>
    <property type="match status" value="1"/>
</dbReference>
<dbReference type="InterPro" id="IPR011010">
    <property type="entry name" value="DNA_brk_join_enz"/>
</dbReference>
<dbReference type="Proteomes" id="UP001272242">
    <property type="component" value="Unassembled WGS sequence"/>
</dbReference>
<dbReference type="InterPro" id="IPR050090">
    <property type="entry name" value="Tyrosine_recombinase_XerCD"/>
</dbReference>
<evidence type="ECO:0000313" key="3">
    <source>
        <dbReference type="EMBL" id="MDY3558107.1"/>
    </source>
</evidence>
<keyword evidence="1" id="KW-0233">DNA recombination</keyword>
<dbReference type="InterPro" id="IPR002104">
    <property type="entry name" value="Integrase_catalytic"/>
</dbReference>
<evidence type="ECO:0000313" key="4">
    <source>
        <dbReference type="Proteomes" id="UP001272242"/>
    </source>
</evidence>
<accession>A0ABU5EUI0</accession>
<dbReference type="InterPro" id="IPR013762">
    <property type="entry name" value="Integrase-like_cat_sf"/>
</dbReference>
<sequence length="302" mass="34218">MFRVTNLIDSFTDALKVRVKLGQAEQSTLVWYTGQLKKLRTAAGDFPAADLRAHHLVAVEFTYHFVRALKALYKWAADEDAALVPRDPFRKLKPPPCGERQRILSRAEMRELYLASEASHQRFLFVLSRTIARPGEIRGLKWGDIQWDRRLITLRKFKGKKRRTDGVKVRTIPLDKAALRMLRNLHRRAGSPTPDAPVWKDRFGKQLTSNGLRCRMRRARLKAGLDPEGVEERVVCYTMRHTGATNATRKGVTDTTLAKVMGHSRSSTTNRYQHLAGDDLVNAIDRASARSRSGLSRSASSS</sequence>
<organism evidence="3 4">
    <name type="scientific">Gemmata algarum</name>
    <dbReference type="NCBI Taxonomy" id="2975278"/>
    <lineage>
        <taxon>Bacteria</taxon>
        <taxon>Pseudomonadati</taxon>
        <taxon>Planctomycetota</taxon>
        <taxon>Planctomycetia</taxon>
        <taxon>Gemmatales</taxon>
        <taxon>Gemmataceae</taxon>
        <taxon>Gemmata</taxon>
    </lineage>
</organism>
<name>A0ABU5EUI0_9BACT</name>
<comment type="caution">
    <text evidence="3">The sequence shown here is derived from an EMBL/GenBank/DDBJ whole genome shotgun (WGS) entry which is preliminary data.</text>
</comment>
<dbReference type="PANTHER" id="PTHR30349:SF64">
    <property type="entry name" value="PROPHAGE INTEGRASE INTD-RELATED"/>
    <property type="match status" value="1"/>
</dbReference>
<dbReference type="RefSeq" id="WP_320685076.1">
    <property type="nucleotide sequence ID" value="NZ_JAXBLV010000013.1"/>
</dbReference>
<dbReference type="PANTHER" id="PTHR30349">
    <property type="entry name" value="PHAGE INTEGRASE-RELATED"/>
    <property type="match status" value="1"/>
</dbReference>
<evidence type="ECO:0000256" key="1">
    <source>
        <dbReference type="ARBA" id="ARBA00023172"/>
    </source>
</evidence>
<keyword evidence="4" id="KW-1185">Reference proteome</keyword>
<feature type="domain" description="Tyr recombinase" evidence="2">
    <location>
        <begin position="99"/>
        <end position="285"/>
    </location>
</feature>
<evidence type="ECO:0000259" key="2">
    <source>
        <dbReference type="PROSITE" id="PS51898"/>
    </source>
</evidence>